<gene>
    <name evidence="1" type="ORF">RPERSI_LOCUS10542</name>
</gene>
<accession>A0ACA9PKQ3</accession>
<evidence type="ECO:0000313" key="2">
    <source>
        <dbReference type="Proteomes" id="UP000789920"/>
    </source>
</evidence>
<dbReference type="Proteomes" id="UP000789920">
    <property type="component" value="Unassembled WGS sequence"/>
</dbReference>
<feature type="non-terminal residue" evidence="1">
    <location>
        <position position="1"/>
    </location>
</feature>
<organism evidence="1 2">
    <name type="scientific">Racocetra persica</name>
    <dbReference type="NCBI Taxonomy" id="160502"/>
    <lineage>
        <taxon>Eukaryota</taxon>
        <taxon>Fungi</taxon>
        <taxon>Fungi incertae sedis</taxon>
        <taxon>Mucoromycota</taxon>
        <taxon>Glomeromycotina</taxon>
        <taxon>Glomeromycetes</taxon>
        <taxon>Diversisporales</taxon>
        <taxon>Gigasporaceae</taxon>
        <taxon>Racocetra</taxon>
    </lineage>
</organism>
<protein>
    <submittedName>
        <fullName evidence="1">6957_t:CDS:1</fullName>
    </submittedName>
</protein>
<keyword evidence="2" id="KW-1185">Reference proteome</keyword>
<name>A0ACA9PKQ3_9GLOM</name>
<dbReference type="EMBL" id="CAJVQC010020963">
    <property type="protein sequence ID" value="CAG8711064.1"/>
    <property type="molecule type" value="Genomic_DNA"/>
</dbReference>
<feature type="non-terminal residue" evidence="1">
    <location>
        <position position="89"/>
    </location>
</feature>
<proteinExistence type="predicted"/>
<comment type="caution">
    <text evidence="1">The sequence shown here is derived from an EMBL/GenBank/DDBJ whole genome shotgun (WGS) entry which is preliminary data.</text>
</comment>
<reference evidence="1" key="1">
    <citation type="submission" date="2021-06" db="EMBL/GenBank/DDBJ databases">
        <authorList>
            <person name="Kallberg Y."/>
            <person name="Tangrot J."/>
            <person name="Rosling A."/>
        </authorList>
    </citation>
    <scope>NUCLEOTIDE SEQUENCE</scope>
    <source>
        <strain evidence="1">MA461A</strain>
    </source>
</reference>
<sequence>NCKDIIKRQFLKADNARPNPELEANTMKPKPEPIKYLDYMYMSKFINTQQIMNALSKFARNLINSGNDFDIIKFLIKSSLARPTKEVSE</sequence>
<evidence type="ECO:0000313" key="1">
    <source>
        <dbReference type="EMBL" id="CAG8711064.1"/>
    </source>
</evidence>